<dbReference type="KEGG" id="gmw:113509926"/>
<name>A0A6J1WF69_GALME</name>
<feature type="domain" description="Smr" evidence="2">
    <location>
        <begin position="1133"/>
        <end position="1218"/>
    </location>
</feature>
<dbReference type="Pfam" id="PF13671">
    <property type="entry name" value="AAA_33"/>
    <property type="match status" value="1"/>
</dbReference>
<feature type="region of interest" description="Disordered" evidence="1">
    <location>
        <begin position="790"/>
        <end position="817"/>
    </location>
</feature>
<evidence type="ECO:0000256" key="1">
    <source>
        <dbReference type="SAM" id="MobiDB-lite"/>
    </source>
</evidence>
<feature type="compositionally biased region" description="Polar residues" evidence="1">
    <location>
        <begin position="806"/>
        <end position="817"/>
    </location>
</feature>
<dbReference type="InterPro" id="IPR052772">
    <property type="entry name" value="Endo/PolyKinase_Domain-Protein"/>
</dbReference>
<dbReference type="InterPro" id="IPR027417">
    <property type="entry name" value="P-loop_NTPase"/>
</dbReference>
<evidence type="ECO:0000259" key="3">
    <source>
        <dbReference type="PROSITE" id="PS51140"/>
    </source>
</evidence>
<dbReference type="SUPFAM" id="SSF52540">
    <property type="entry name" value="P-loop containing nucleoside triphosphate hydrolases"/>
    <property type="match status" value="1"/>
</dbReference>
<accession>A0A6J1WF69</accession>
<dbReference type="CDD" id="cd14279">
    <property type="entry name" value="CUE"/>
    <property type="match status" value="2"/>
</dbReference>
<dbReference type="RefSeq" id="XP_052755286.1">
    <property type="nucleotide sequence ID" value="XM_052899326.1"/>
</dbReference>
<evidence type="ECO:0000259" key="2">
    <source>
        <dbReference type="PROSITE" id="PS50828"/>
    </source>
</evidence>
<proteinExistence type="predicted"/>
<evidence type="ECO:0000313" key="6">
    <source>
        <dbReference type="RefSeq" id="XP_052755286.1"/>
    </source>
</evidence>
<feature type="region of interest" description="Disordered" evidence="1">
    <location>
        <begin position="730"/>
        <end position="753"/>
    </location>
</feature>
<dbReference type="SMART" id="SM01162">
    <property type="entry name" value="DUF1771"/>
    <property type="match status" value="1"/>
</dbReference>
<dbReference type="PROSITE" id="PS51140">
    <property type="entry name" value="CUE"/>
    <property type="match status" value="1"/>
</dbReference>
<dbReference type="PROSITE" id="PS50828">
    <property type="entry name" value="SMR"/>
    <property type="match status" value="1"/>
</dbReference>
<sequence length="1230" mass="140973">MDIREEEVNGNHDAIVDILIKVFGNVANRDVISAVVENCDSDLSLSVEAMMDITKESTTQDVTPMEMTPVINNPVTTLIRPNEITREMDKLTDIEAVVIQQEKNIQTTPDSNTSVSIVSPVVLSSNTNESINPQIPQAEGVPNTQEKSYCSVMVNNNVHGGFRLASGSSMPNTGAIPKQLKTDSHQWSDNLQRIVQNHNAGFRIFIILRGAPGSGKTILARKIIECVTGSVSDNFNIHVFSTDNFFNVRGRYQFNKHYLSEAHIWNQNRAKAASVSGLSPIIIDNTNIEEWEMEPYLRMGVENGYIIEVMEPNTPWSKKPQELARKNIHNVPIRTIQRMLENFRPCTVDYLFRRFKLSYPINMNPPILRKIPIVDKVPSLYNLNSSTNSIKTNAINTSTLHQNVNDQSKCSLVPIDKKTVDIQKETSNISLGDVFLNATDSDIVLDPKIEEHDVCKISNVCKTEKHNEHDVNNDEMKQKMVYHNIEKHLEEIERVEREWENGEAWDDDNSQENASSAITKTESVLSNQPKSQRSKYNDEELMSMVKNCPDWSKICMFMPPWDDNISTNLDNIKTSPEMRTSATCIELGDSFNEKNQYKVMIATPRDINLYHIIPSKDKIPNMRMLDKSTMTNEHLMIENYRCKYEEQHFNTFRKMFTHLPIAALRDIFDKCQGNVNWAVEIVIDDVKNSRIQTLDAEDMPDTNDTVECDCMVAYNIIPDTKMPNLFSTDIPQSQTSTSVDLQTRKAKKESVNSKSSLQIKRQIERNVVISENHYSDHCLRIRKMRRGELNETDNLRTTTEELENVPGTSSPTTNQKLVSSVENYTRQYSDDESSNTSTEDSEFVNINLGSEFVRQLDELFGRKDMTYPDNIIPKISLPKSLLNEINALWIESLMYQLDEKEKKSEMMLQDEEFAKQLAAKENEMAVAGEEPQVPDFKEIMDMDFAISLYQKDVSAWRSKEPSDLAAKLTREKLYNLFPEISQDILSELLMAHHNNFQATVEGLLMSTGEENIVKDKNYVNKFIMEKEMERQEKLLEEEKKALAETEWPFLPKTEKMDMSTVNSYREEAARHLTRRNLSYQKAQEYMRRGMTEVASFYSNASAYHKSQYEQYNNVAAALIVQVHAHNNPSNSTIDLHFLRVAEAKESLDVFIDTHIQKLKETLTQNNRAPKSRMLFLITGRGLHSRGSPRVKPAVKRRLRERGLRYSERNPGLLVSTVSAFDKLSHEIQDH</sequence>
<dbReference type="FunCoup" id="A0A6J1WF69">
    <property type="interactions" value="11"/>
</dbReference>
<organism evidence="4 5">
    <name type="scientific">Galleria mellonella</name>
    <name type="common">Greater wax moth</name>
    <dbReference type="NCBI Taxonomy" id="7137"/>
    <lineage>
        <taxon>Eukaryota</taxon>
        <taxon>Metazoa</taxon>
        <taxon>Ecdysozoa</taxon>
        <taxon>Arthropoda</taxon>
        <taxon>Hexapoda</taxon>
        <taxon>Insecta</taxon>
        <taxon>Pterygota</taxon>
        <taxon>Neoptera</taxon>
        <taxon>Endopterygota</taxon>
        <taxon>Lepidoptera</taxon>
        <taxon>Glossata</taxon>
        <taxon>Ditrysia</taxon>
        <taxon>Pyraloidea</taxon>
        <taxon>Pyralidae</taxon>
        <taxon>Galleriinae</taxon>
        <taxon>Galleria</taxon>
    </lineage>
</organism>
<protein>
    <submittedName>
        <fullName evidence="5 6">Uncharacterized protein LOC113509926 isoform X2</fullName>
    </submittedName>
</protein>
<dbReference type="InterPro" id="IPR036063">
    <property type="entry name" value="Smr_dom_sf"/>
</dbReference>
<feature type="compositionally biased region" description="Polar residues" evidence="1">
    <location>
        <begin position="730"/>
        <end position="741"/>
    </location>
</feature>
<dbReference type="SUPFAM" id="SSF160443">
    <property type="entry name" value="SMR domain-like"/>
    <property type="match status" value="1"/>
</dbReference>
<dbReference type="AlphaFoldDB" id="A0A6J1WF69"/>
<dbReference type="Gene3D" id="3.30.1370.110">
    <property type="match status" value="1"/>
</dbReference>
<dbReference type="Pfam" id="PF08590">
    <property type="entry name" value="DUF1771"/>
    <property type="match status" value="1"/>
</dbReference>
<dbReference type="SMART" id="SM00463">
    <property type="entry name" value="SMR"/>
    <property type="match status" value="1"/>
</dbReference>
<dbReference type="RefSeq" id="XP_026749155.2">
    <property type="nucleotide sequence ID" value="XM_026893354.3"/>
</dbReference>
<reference evidence="5 6" key="1">
    <citation type="submission" date="2025-05" db="UniProtKB">
        <authorList>
            <consortium name="RefSeq"/>
        </authorList>
    </citation>
    <scope>IDENTIFICATION</scope>
    <source>
        <tissue evidence="5 6">Whole larvae</tissue>
    </source>
</reference>
<evidence type="ECO:0000313" key="4">
    <source>
        <dbReference type="Proteomes" id="UP001652740"/>
    </source>
</evidence>
<dbReference type="GO" id="GO:0043130">
    <property type="term" value="F:ubiquitin binding"/>
    <property type="evidence" value="ECO:0007669"/>
    <property type="project" value="InterPro"/>
</dbReference>
<evidence type="ECO:0000313" key="5">
    <source>
        <dbReference type="RefSeq" id="XP_026749155.2"/>
    </source>
</evidence>
<dbReference type="GO" id="GO:0004519">
    <property type="term" value="F:endonuclease activity"/>
    <property type="evidence" value="ECO:0007669"/>
    <property type="project" value="TreeGrafter"/>
</dbReference>
<dbReference type="GeneID" id="113509926"/>
<dbReference type="PANTHER" id="PTHR46535">
    <property type="entry name" value="NEDD4-BINDING PROTEIN 2"/>
    <property type="match status" value="1"/>
</dbReference>
<dbReference type="InterPro" id="IPR002625">
    <property type="entry name" value="Smr_dom"/>
</dbReference>
<dbReference type="InterPro" id="IPR013899">
    <property type="entry name" value="DUF1771"/>
</dbReference>
<dbReference type="Gene3D" id="3.40.50.300">
    <property type="entry name" value="P-loop containing nucleotide triphosphate hydrolases"/>
    <property type="match status" value="1"/>
</dbReference>
<gene>
    <name evidence="5 6" type="primary">LOC113509926</name>
</gene>
<feature type="region of interest" description="Disordered" evidence="1">
    <location>
        <begin position="503"/>
        <end position="535"/>
    </location>
</feature>
<feature type="compositionally biased region" description="Polar residues" evidence="1">
    <location>
        <begin position="511"/>
        <end position="531"/>
    </location>
</feature>
<dbReference type="PANTHER" id="PTHR46535:SF1">
    <property type="entry name" value="NEDD4-BINDING PROTEIN 2"/>
    <property type="match status" value="1"/>
</dbReference>
<feature type="domain" description="CUE" evidence="3">
    <location>
        <begin position="965"/>
        <end position="1007"/>
    </location>
</feature>
<keyword evidence="4" id="KW-1185">Reference proteome</keyword>
<dbReference type="InterPro" id="IPR003892">
    <property type="entry name" value="CUE"/>
</dbReference>
<dbReference type="Proteomes" id="UP001652740">
    <property type="component" value="Unplaced"/>
</dbReference>
<dbReference type="InParanoid" id="A0A6J1WF69"/>
<dbReference type="GO" id="GO:0005634">
    <property type="term" value="C:nucleus"/>
    <property type="evidence" value="ECO:0007669"/>
    <property type="project" value="TreeGrafter"/>
</dbReference>